<dbReference type="EMBL" id="JAKLTN010000002">
    <property type="protein sequence ID" value="MCG2577624.1"/>
    <property type="molecule type" value="Genomic_DNA"/>
</dbReference>
<gene>
    <name evidence="1" type="ORF">LZ012_11535</name>
</gene>
<evidence type="ECO:0000313" key="1">
    <source>
        <dbReference type="EMBL" id="MCG2577624.1"/>
    </source>
</evidence>
<evidence type="ECO:0000313" key="2">
    <source>
        <dbReference type="Proteomes" id="UP001165384"/>
    </source>
</evidence>
<accession>A0ABS9K368</accession>
<dbReference type="Proteomes" id="UP001165384">
    <property type="component" value="Unassembled WGS sequence"/>
</dbReference>
<keyword evidence="2" id="KW-1185">Reference proteome</keyword>
<name>A0ABS9K368_9RHOO</name>
<reference evidence="1" key="1">
    <citation type="submission" date="2022-01" db="EMBL/GenBank/DDBJ databases">
        <authorList>
            <person name="Jo J.-H."/>
            <person name="Im W.-T."/>
        </authorList>
    </citation>
    <scope>NUCLEOTIDE SEQUENCE</scope>
    <source>
        <strain evidence="1">XY25</strain>
    </source>
</reference>
<proteinExistence type="predicted"/>
<protein>
    <submittedName>
        <fullName evidence="1">Uncharacterized protein</fullName>
    </submittedName>
</protein>
<organism evidence="1 2">
    <name type="scientific">Dechloromonas hankyongensis</name>
    <dbReference type="NCBI Taxonomy" id="2908002"/>
    <lineage>
        <taxon>Bacteria</taxon>
        <taxon>Pseudomonadati</taxon>
        <taxon>Pseudomonadota</taxon>
        <taxon>Betaproteobacteria</taxon>
        <taxon>Rhodocyclales</taxon>
        <taxon>Azonexaceae</taxon>
        <taxon>Dechloromonas</taxon>
    </lineage>
</organism>
<comment type="caution">
    <text evidence="1">The sequence shown here is derived from an EMBL/GenBank/DDBJ whole genome shotgun (WGS) entry which is preliminary data.</text>
</comment>
<dbReference type="RefSeq" id="WP_275710924.1">
    <property type="nucleotide sequence ID" value="NZ_JAKLTN010000002.1"/>
</dbReference>
<sequence>MAEQINLLRLDRRHLLAALVACHLCQYFLPSRLNPMATLLQVSIERQDAFLNRFE</sequence>